<keyword evidence="2" id="KW-0949">S-adenosyl-L-methionine</keyword>
<evidence type="ECO:0000256" key="3">
    <source>
        <dbReference type="ARBA" id="ARBA00022723"/>
    </source>
</evidence>
<dbReference type="Gene3D" id="3.40.50.280">
    <property type="entry name" value="Cobalamin-binding domain"/>
    <property type="match status" value="1"/>
</dbReference>
<dbReference type="AlphaFoldDB" id="A0A7J3ZKK3"/>
<dbReference type="Pfam" id="PF04055">
    <property type="entry name" value="Radical_SAM"/>
    <property type="match status" value="1"/>
</dbReference>
<proteinExistence type="predicted"/>
<evidence type="ECO:0000313" key="7">
    <source>
        <dbReference type="EMBL" id="HHQ80579.1"/>
    </source>
</evidence>
<dbReference type="InterPro" id="IPR051198">
    <property type="entry name" value="BchE-like"/>
</dbReference>
<organism evidence="7">
    <name type="scientific">Fervidicoccus fontis</name>
    <dbReference type="NCBI Taxonomy" id="683846"/>
    <lineage>
        <taxon>Archaea</taxon>
        <taxon>Thermoproteota</taxon>
        <taxon>Thermoprotei</taxon>
        <taxon>Fervidicoccales</taxon>
        <taxon>Fervidicoccaceae</taxon>
        <taxon>Fervidicoccus</taxon>
    </lineage>
</organism>
<dbReference type="CDD" id="cd01335">
    <property type="entry name" value="Radical_SAM"/>
    <property type="match status" value="1"/>
</dbReference>
<keyword evidence="5" id="KW-0411">Iron-sulfur</keyword>
<dbReference type="PANTHER" id="PTHR43409:SF17">
    <property type="entry name" value="METHYLTHIOTRANSFERASE MJ0865-RELATED"/>
    <property type="match status" value="1"/>
</dbReference>
<dbReference type="GO" id="GO:0051536">
    <property type="term" value="F:iron-sulfur cluster binding"/>
    <property type="evidence" value="ECO:0007669"/>
    <property type="project" value="UniProtKB-KW"/>
</dbReference>
<evidence type="ECO:0000256" key="2">
    <source>
        <dbReference type="ARBA" id="ARBA00022691"/>
    </source>
</evidence>
<dbReference type="InterPro" id="IPR023404">
    <property type="entry name" value="rSAM_horseshoe"/>
</dbReference>
<dbReference type="GO" id="GO:0003824">
    <property type="term" value="F:catalytic activity"/>
    <property type="evidence" value="ECO:0007669"/>
    <property type="project" value="InterPro"/>
</dbReference>
<dbReference type="PANTHER" id="PTHR43409">
    <property type="entry name" value="ANAEROBIC MAGNESIUM-PROTOPORPHYRIN IX MONOMETHYL ESTER CYCLASE-RELATED"/>
    <property type="match status" value="1"/>
</dbReference>
<sequence>MGERRVLIVDVWARGSGKRLATVDVLGSGPRTVAGILEKHKVDYVIAPIETLLENQWILREDFSALFISGMSSDIKAAKRAVRIWRKAKGKRPVVSGGPLATEASKLLEAGSDLVVVGEAEETLEELALRTGVFDGVVEFEELKTIKGVAFHDHHKSGKPVYTSRRKPLPSSRLADYWASVRAIRFYPYYWAARVYVEVVRGCSNVRVAREFVREGKSKVYPGCAYCSVLSIWGPARSIPEDRVVSEIKGLIDKGVRRIVLSGSDFLDYGRDWQLGTEAFLASPKTPLPNLRQVESLLKRLFSIPEVATGETVIMIENLKPSTLNEEAARLLGEYFSGTPVNIGVESGDEQLLEKMARPFTLEETIKAIELLIKHGLKPHVYLIYGLPGQSKESVLKTLKLIDKLESMGVEKITLYRFTPLPATMLEDHRPGDPSDPLNRLLINRVKEFNLEAKQRMIGKKLMAIVVARIDGAYIAYPIKHGPVVKIYKESVHLLEGRELVGRKAKVLVIGVESDRIVRGRIVTVGRKISKPSFWELGEALRRKAWHA</sequence>
<reference evidence="7" key="1">
    <citation type="journal article" date="2020" name="mSystems">
        <title>Genome- and Community-Level Interaction Insights into Carbon Utilization and Element Cycling Functions of Hydrothermarchaeota in Hydrothermal Sediment.</title>
        <authorList>
            <person name="Zhou Z."/>
            <person name="Liu Y."/>
            <person name="Xu W."/>
            <person name="Pan J."/>
            <person name="Luo Z.H."/>
            <person name="Li M."/>
        </authorList>
    </citation>
    <scope>NUCLEOTIDE SEQUENCE [LARGE SCALE GENOMIC DNA]</scope>
    <source>
        <strain evidence="7">SpSt-1116</strain>
    </source>
</reference>
<dbReference type="SUPFAM" id="SSF102114">
    <property type="entry name" value="Radical SAM enzymes"/>
    <property type="match status" value="1"/>
</dbReference>
<comment type="cofactor">
    <cofactor evidence="1">
        <name>[4Fe-4S] cluster</name>
        <dbReference type="ChEBI" id="CHEBI:49883"/>
    </cofactor>
</comment>
<keyword evidence="3" id="KW-0479">Metal-binding</keyword>
<dbReference type="GO" id="GO:0031419">
    <property type="term" value="F:cobalamin binding"/>
    <property type="evidence" value="ECO:0007669"/>
    <property type="project" value="InterPro"/>
</dbReference>
<dbReference type="Pfam" id="PF02310">
    <property type="entry name" value="B12-binding"/>
    <property type="match status" value="1"/>
</dbReference>
<feature type="domain" description="Radical SAM core" evidence="6">
    <location>
        <begin position="189"/>
        <end position="461"/>
    </location>
</feature>
<comment type="caution">
    <text evidence="7">The sequence shown here is derived from an EMBL/GenBank/DDBJ whole genome shotgun (WGS) entry which is preliminary data.</text>
</comment>
<dbReference type="EMBL" id="DRZC01000055">
    <property type="protein sequence ID" value="HHQ80579.1"/>
    <property type="molecule type" value="Genomic_DNA"/>
</dbReference>
<keyword evidence="4" id="KW-0408">Iron</keyword>
<evidence type="ECO:0000256" key="4">
    <source>
        <dbReference type="ARBA" id="ARBA00023004"/>
    </source>
</evidence>
<dbReference type="GO" id="GO:0046872">
    <property type="term" value="F:metal ion binding"/>
    <property type="evidence" value="ECO:0007669"/>
    <property type="project" value="UniProtKB-KW"/>
</dbReference>
<dbReference type="InterPro" id="IPR006158">
    <property type="entry name" value="Cobalamin-bd"/>
</dbReference>
<name>A0A7J3ZKK3_9CREN</name>
<dbReference type="InterPro" id="IPR007197">
    <property type="entry name" value="rSAM"/>
</dbReference>
<evidence type="ECO:0000259" key="6">
    <source>
        <dbReference type="PROSITE" id="PS51918"/>
    </source>
</evidence>
<protein>
    <submittedName>
        <fullName evidence="7">Radical SAM protein</fullName>
    </submittedName>
</protein>
<evidence type="ECO:0000256" key="5">
    <source>
        <dbReference type="ARBA" id="ARBA00023014"/>
    </source>
</evidence>
<dbReference type="InterPro" id="IPR006638">
    <property type="entry name" value="Elp3/MiaA/NifB-like_rSAM"/>
</dbReference>
<gene>
    <name evidence="7" type="ORF">ENM78_03895</name>
</gene>
<dbReference type="SFLD" id="SFLDS00029">
    <property type="entry name" value="Radical_SAM"/>
    <property type="match status" value="1"/>
</dbReference>
<dbReference type="Gene3D" id="3.80.30.20">
    <property type="entry name" value="tm_1862 like domain"/>
    <property type="match status" value="1"/>
</dbReference>
<dbReference type="SMART" id="SM00729">
    <property type="entry name" value="Elp3"/>
    <property type="match status" value="1"/>
</dbReference>
<dbReference type="SFLD" id="SFLDG01082">
    <property type="entry name" value="B12-binding_domain_containing"/>
    <property type="match status" value="1"/>
</dbReference>
<dbReference type="PROSITE" id="PS51918">
    <property type="entry name" value="RADICAL_SAM"/>
    <property type="match status" value="1"/>
</dbReference>
<accession>A0A7J3ZKK3</accession>
<dbReference type="InterPro" id="IPR058240">
    <property type="entry name" value="rSAM_sf"/>
</dbReference>
<evidence type="ECO:0000256" key="1">
    <source>
        <dbReference type="ARBA" id="ARBA00001966"/>
    </source>
</evidence>